<keyword evidence="11" id="KW-0732">Signal</keyword>
<feature type="transmembrane region" description="Helical" evidence="10">
    <location>
        <begin position="654"/>
        <end position="678"/>
    </location>
</feature>
<dbReference type="InterPro" id="IPR023997">
    <property type="entry name" value="TonB-dep_OMP_SusC/RagA_CS"/>
</dbReference>
<evidence type="ECO:0000256" key="1">
    <source>
        <dbReference type="ARBA" id="ARBA00004127"/>
    </source>
</evidence>
<dbReference type="Proteomes" id="UP000603728">
    <property type="component" value="Unassembled WGS sequence"/>
</dbReference>
<dbReference type="InterPro" id="IPR008217">
    <property type="entry name" value="Ccc1_fam"/>
</dbReference>
<evidence type="ECO:0000256" key="3">
    <source>
        <dbReference type="ARBA" id="ARBA00022448"/>
    </source>
</evidence>
<dbReference type="PROSITE" id="PS52016">
    <property type="entry name" value="TONB_DEPENDENT_REC_3"/>
    <property type="match status" value="1"/>
</dbReference>
<feature type="domain" description="TonB-dependent receptor plug" evidence="12">
    <location>
        <begin position="136"/>
        <end position="260"/>
    </location>
</feature>
<keyword evidence="14" id="KW-1185">Reference proteome</keyword>
<comment type="similarity">
    <text evidence="9">Belongs to the TonB-dependent receptor family.</text>
</comment>
<feature type="transmembrane region" description="Helical" evidence="10">
    <location>
        <begin position="685"/>
        <end position="707"/>
    </location>
</feature>
<evidence type="ECO:0000256" key="4">
    <source>
        <dbReference type="ARBA" id="ARBA00022452"/>
    </source>
</evidence>
<dbReference type="InterPro" id="IPR039426">
    <property type="entry name" value="TonB-dep_rcpt-like"/>
</dbReference>
<feature type="transmembrane region" description="Helical" evidence="10">
    <location>
        <begin position="713"/>
        <end position="735"/>
    </location>
</feature>
<protein>
    <submittedName>
        <fullName evidence="13">SusC/RagA family TonB-linked outer membrane protein</fullName>
    </submittedName>
</protein>
<evidence type="ECO:0000256" key="7">
    <source>
        <dbReference type="ARBA" id="ARBA00023136"/>
    </source>
</evidence>
<evidence type="ECO:0000256" key="2">
    <source>
        <dbReference type="ARBA" id="ARBA00004571"/>
    </source>
</evidence>
<keyword evidence="7 9" id="KW-0472">Membrane</keyword>
<proteinExistence type="inferred from homology"/>
<dbReference type="RefSeq" id="WP_202002448.1">
    <property type="nucleotide sequence ID" value="NZ_JAERSF010000002.1"/>
</dbReference>
<dbReference type="NCBIfam" id="TIGR04057">
    <property type="entry name" value="SusC_RagA_signa"/>
    <property type="match status" value="1"/>
</dbReference>
<keyword evidence="3 9" id="KW-0813">Transport</keyword>
<dbReference type="EMBL" id="JAERSF010000002">
    <property type="protein sequence ID" value="MBL0737808.1"/>
    <property type="molecule type" value="Genomic_DNA"/>
</dbReference>
<dbReference type="NCBIfam" id="TIGR04056">
    <property type="entry name" value="OMP_RagA_SusC"/>
    <property type="match status" value="1"/>
</dbReference>
<evidence type="ECO:0000256" key="10">
    <source>
        <dbReference type="SAM" id="Phobius"/>
    </source>
</evidence>
<dbReference type="InterPro" id="IPR008969">
    <property type="entry name" value="CarboxyPept-like_regulatory"/>
</dbReference>
<keyword evidence="6 10" id="KW-1133">Transmembrane helix</keyword>
<name>A0ABS1KE77_9FLAO</name>
<dbReference type="Pfam" id="PF07715">
    <property type="entry name" value="Plug"/>
    <property type="match status" value="1"/>
</dbReference>
<comment type="subcellular location">
    <subcellularLocation>
        <location evidence="2 9">Cell outer membrane</location>
        <topology evidence="2 9">Multi-pass membrane protein</topology>
    </subcellularLocation>
    <subcellularLocation>
        <location evidence="1">Endomembrane system</location>
        <topology evidence="1">Multi-pass membrane protein</topology>
    </subcellularLocation>
</comment>
<dbReference type="Gene3D" id="2.170.130.10">
    <property type="entry name" value="TonB-dependent receptor, plug domain"/>
    <property type="match status" value="1"/>
</dbReference>
<evidence type="ECO:0000313" key="13">
    <source>
        <dbReference type="EMBL" id="MBL0737808.1"/>
    </source>
</evidence>
<evidence type="ECO:0000256" key="6">
    <source>
        <dbReference type="ARBA" id="ARBA00022989"/>
    </source>
</evidence>
<dbReference type="Gene3D" id="2.40.170.20">
    <property type="entry name" value="TonB-dependent receptor, beta-barrel domain"/>
    <property type="match status" value="1"/>
</dbReference>
<organism evidence="13 14">
    <name type="scientific">Flavobacterium tagetis</name>
    <dbReference type="NCBI Taxonomy" id="2801336"/>
    <lineage>
        <taxon>Bacteria</taxon>
        <taxon>Pseudomonadati</taxon>
        <taxon>Bacteroidota</taxon>
        <taxon>Flavobacteriia</taxon>
        <taxon>Flavobacteriales</taxon>
        <taxon>Flavobacteriaceae</taxon>
        <taxon>Flavobacterium</taxon>
    </lineage>
</organism>
<keyword evidence="8 9" id="KW-0998">Cell outer membrane</keyword>
<evidence type="ECO:0000256" key="8">
    <source>
        <dbReference type="ARBA" id="ARBA00023237"/>
    </source>
</evidence>
<evidence type="ECO:0000259" key="12">
    <source>
        <dbReference type="Pfam" id="PF07715"/>
    </source>
</evidence>
<gene>
    <name evidence="13" type="ORF">JI750_12960</name>
</gene>
<dbReference type="Pfam" id="PF13715">
    <property type="entry name" value="CarbopepD_reg_2"/>
    <property type="match status" value="1"/>
</dbReference>
<dbReference type="InterPro" id="IPR036942">
    <property type="entry name" value="Beta-barrel_TonB_sf"/>
</dbReference>
<comment type="caution">
    <text evidence="13">The sequence shown here is derived from an EMBL/GenBank/DDBJ whole genome shotgun (WGS) entry which is preliminary data.</text>
</comment>
<evidence type="ECO:0000256" key="9">
    <source>
        <dbReference type="PROSITE-ProRule" id="PRU01360"/>
    </source>
</evidence>
<dbReference type="CDD" id="cd02432">
    <property type="entry name" value="Nodulin-21_like_1"/>
    <property type="match status" value="1"/>
</dbReference>
<dbReference type="PANTHER" id="PTHR31851">
    <property type="entry name" value="FE(2+)/MN(2+) TRANSPORTER PCL1"/>
    <property type="match status" value="1"/>
</dbReference>
<evidence type="ECO:0000256" key="11">
    <source>
        <dbReference type="SAM" id="SignalP"/>
    </source>
</evidence>
<feature type="chain" id="PRO_5046109909" evidence="11">
    <location>
        <begin position="31"/>
        <end position="740"/>
    </location>
</feature>
<sequence length="740" mass="80407">MNYFSFYKDGKALYCLFFTGFLLSFSSSIAGNTKRHFNPNFQQHQVQGIVSDGSSPLPGVTISLKGRSKTATITDYNGQYIIDASARDTLVVSFIGFKSAIIPIAGRSKIKITLQYDTTTLQEVRVNAGYYSVKESERTGSIARITSKDIDTQPVTNVLATMQGRMAGVNVTQTTGTPGGGFEIQIRGRNSIRTDANAPLYIIDGVPYASEAIGYAQTSTVFPTVTSPLNSIDPNTIESIEVLKDADATAIYGSRGANGVVLITTKKGKEGKTKFDFSASTGAGSVTRFMKLMNTQQYLDMRRQAFRNDGIDSYPAADYDINGTWDQNRYTDWQKELIGGTSVITELRGNVSGGSQYTQFLVSGSYYSQSTVFPGDFLYKKGNSHVNLNHQSADDKFRLVFSAGYTVQNNNQPAFDLTATSTTLAPNAPTLYDASGNLNWENGTWNNPLANQQAENKSTTKDLVANTVLSYEIVSNLTLKSNFGYTDLQHVESRTNPSTIYNPSFGITSANSTLYLNNSKRSSWIIEPQLNWKKEFGKGKLDILLGGTFQQRNASRLFQSGSGFAAGALSMAAGEYVSVSSQADIEQADLKREKTALQTAPEEELEELAAIYTQRGLSEELARAVAVQLTAHNALEAHARDELGINEITQANPFMAAFASAVSFTIGGLFPLLVAIFAPINQMVFYQYGCSILFLAFSGFLAARAGGSKIFTAVLRICIWGTFAMAASALVGYIFGVQTS</sequence>
<keyword evidence="5 9" id="KW-0812">Transmembrane</keyword>
<dbReference type="SUPFAM" id="SSF56935">
    <property type="entry name" value="Porins"/>
    <property type="match status" value="1"/>
</dbReference>
<keyword evidence="4 9" id="KW-1134">Transmembrane beta strand</keyword>
<evidence type="ECO:0000313" key="14">
    <source>
        <dbReference type="Proteomes" id="UP000603728"/>
    </source>
</evidence>
<dbReference type="InterPro" id="IPR023996">
    <property type="entry name" value="TonB-dep_OMP_SusC/RagA"/>
</dbReference>
<reference evidence="13 14" key="1">
    <citation type="submission" date="2021-01" db="EMBL/GenBank/DDBJ databases">
        <title>Genome seq and assembly of Flavobacterium sp. GN10.</title>
        <authorList>
            <person name="Chhetri G."/>
        </authorList>
    </citation>
    <scope>NUCLEOTIDE SEQUENCE [LARGE SCALE GENOMIC DNA]</scope>
    <source>
        <strain evidence="13 14">GN10</strain>
    </source>
</reference>
<accession>A0ABS1KE77</accession>
<dbReference type="Pfam" id="PF01988">
    <property type="entry name" value="VIT1"/>
    <property type="match status" value="1"/>
</dbReference>
<dbReference type="SUPFAM" id="SSF49464">
    <property type="entry name" value="Carboxypeptidase regulatory domain-like"/>
    <property type="match status" value="1"/>
</dbReference>
<evidence type="ECO:0000256" key="5">
    <source>
        <dbReference type="ARBA" id="ARBA00022692"/>
    </source>
</evidence>
<feature type="signal peptide" evidence="11">
    <location>
        <begin position="1"/>
        <end position="30"/>
    </location>
</feature>
<dbReference type="InterPro" id="IPR037066">
    <property type="entry name" value="Plug_dom_sf"/>
</dbReference>
<dbReference type="InterPro" id="IPR012910">
    <property type="entry name" value="Plug_dom"/>
</dbReference>